<evidence type="ECO:0000313" key="1">
    <source>
        <dbReference type="EMBL" id="GIM94807.1"/>
    </source>
</evidence>
<protein>
    <recommendedName>
        <fullName evidence="3">Peroxidase</fullName>
    </recommendedName>
</protein>
<dbReference type="Proteomes" id="UP000677082">
    <property type="component" value="Unassembled WGS sequence"/>
</dbReference>
<dbReference type="RefSeq" id="WP_213010565.1">
    <property type="nucleotide sequence ID" value="NZ_BOQN01000086.1"/>
</dbReference>
<dbReference type="SUPFAM" id="SSF69118">
    <property type="entry name" value="AhpD-like"/>
    <property type="match status" value="1"/>
</dbReference>
<organism evidence="1 2">
    <name type="scientific">Paractinoplanes toevensis</name>
    <dbReference type="NCBI Taxonomy" id="571911"/>
    <lineage>
        <taxon>Bacteria</taxon>
        <taxon>Bacillati</taxon>
        <taxon>Actinomycetota</taxon>
        <taxon>Actinomycetes</taxon>
        <taxon>Micromonosporales</taxon>
        <taxon>Micromonosporaceae</taxon>
        <taxon>Paractinoplanes</taxon>
    </lineage>
</organism>
<proteinExistence type="predicted"/>
<dbReference type="EMBL" id="BOQN01000086">
    <property type="protein sequence ID" value="GIM94807.1"/>
    <property type="molecule type" value="Genomic_DNA"/>
</dbReference>
<dbReference type="InterPro" id="IPR029032">
    <property type="entry name" value="AhpD-like"/>
</dbReference>
<keyword evidence="2" id="KW-1185">Reference proteome</keyword>
<name>A0A919TGB2_9ACTN</name>
<reference evidence="1 2" key="1">
    <citation type="submission" date="2021-03" db="EMBL/GenBank/DDBJ databases">
        <title>Whole genome shotgun sequence of Actinoplanes toevensis NBRC 105298.</title>
        <authorList>
            <person name="Komaki H."/>
            <person name="Tamura T."/>
        </authorList>
    </citation>
    <scope>NUCLEOTIDE SEQUENCE [LARGE SCALE GENOMIC DNA]</scope>
    <source>
        <strain evidence="1 2">NBRC 105298</strain>
    </source>
</reference>
<accession>A0A919TGB2</accession>
<evidence type="ECO:0000313" key="2">
    <source>
        <dbReference type="Proteomes" id="UP000677082"/>
    </source>
</evidence>
<sequence>MARRLAGDAEPDALLTALLAIAEKVRVDGRTVTADDVARAREAGADDQAIHDTVLIAAAFCMFNWYVDGLGTLIPEDPATCEQRVRHLAEHGYR</sequence>
<evidence type="ECO:0008006" key="3">
    <source>
        <dbReference type="Google" id="ProtNLM"/>
    </source>
</evidence>
<dbReference type="AlphaFoldDB" id="A0A919TGB2"/>
<gene>
    <name evidence="1" type="ORF">Ato02nite_066000</name>
</gene>
<comment type="caution">
    <text evidence="1">The sequence shown here is derived from an EMBL/GenBank/DDBJ whole genome shotgun (WGS) entry which is preliminary data.</text>
</comment>
<dbReference type="Gene3D" id="1.20.1290.10">
    <property type="entry name" value="AhpD-like"/>
    <property type="match status" value="1"/>
</dbReference>